<evidence type="ECO:0000313" key="1">
    <source>
        <dbReference type="EMBL" id="KAF7831891.1"/>
    </source>
</evidence>
<comment type="caution">
    <text evidence="1">The sequence shown here is derived from an EMBL/GenBank/DDBJ whole genome shotgun (WGS) entry which is preliminary data.</text>
</comment>
<name>A0A834WT27_9FABA</name>
<reference evidence="1" key="1">
    <citation type="submission" date="2020-09" db="EMBL/GenBank/DDBJ databases">
        <title>Genome-Enabled Discovery of Anthraquinone Biosynthesis in Senna tora.</title>
        <authorList>
            <person name="Kang S.-H."/>
            <person name="Pandey R.P."/>
            <person name="Lee C.-M."/>
            <person name="Sim J.-S."/>
            <person name="Jeong J.-T."/>
            <person name="Choi B.-S."/>
            <person name="Jung M."/>
            <person name="Ginzburg D."/>
            <person name="Zhao K."/>
            <person name="Won S.Y."/>
            <person name="Oh T.-J."/>
            <person name="Yu Y."/>
            <person name="Kim N.-H."/>
            <person name="Lee O.R."/>
            <person name="Lee T.-H."/>
            <person name="Bashyal P."/>
            <person name="Kim T.-S."/>
            <person name="Lee W.-H."/>
            <person name="Kawkins C."/>
            <person name="Kim C.-K."/>
            <person name="Kim J.S."/>
            <person name="Ahn B.O."/>
            <person name="Rhee S.Y."/>
            <person name="Sohng J.K."/>
        </authorList>
    </citation>
    <scope>NUCLEOTIDE SEQUENCE</scope>
    <source>
        <tissue evidence="1">Leaf</tissue>
    </source>
</reference>
<organism evidence="1 2">
    <name type="scientific">Senna tora</name>
    <dbReference type="NCBI Taxonomy" id="362788"/>
    <lineage>
        <taxon>Eukaryota</taxon>
        <taxon>Viridiplantae</taxon>
        <taxon>Streptophyta</taxon>
        <taxon>Embryophyta</taxon>
        <taxon>Tracheophyta</taxon>
        <taxon>Spermatophyta</taxon>
        <taxon>Magnoliopsida</taxon>
        <taxon>eudicotyledons</taxon>
        <taxon>Gunneridae</taxon>
        <taxon>Pentapetalae</taxon>
        <taxon>rosids</taxon>
        <taxon>fabids</taxon>
        <taxon>Fabales</taxon>
        <taxon>Fabaceae</taxon>
        <taxon>Caesalpinioideae</taxon>
        <taxon>Cassia clade</taxon>
        <taxon>Senna</taxon>
    </lineage>
</organism>
<evidence type="ECO:0000313" key="2">
    <source>
        <dbReference type="Proteomes" id="UP000634136"/>
    </source>
</evidence>
<accession>A0A834WT27</accession>
<protein>
    <submittedName>
        <fullName evidence="1">Uncharacterized protein</fullName>
    </submittedName>
</protein>
<proteinExistence type="predicted"/>
<gene>
    <name evidence="1" type="ORF">G2W53_014224</name>
</gene>
<keyword evidence="2" id="KW-1185">Reference proteome</keyword>
<dbReference type="AlphaFoldDB" id="A0A834WT27"/>
<dbReference type="EMBL" id="JAAIUW010000005">
    <property type="protein sequence ID" value="KAF7831891.1"/>
    <property type="molecule type" value="Genomic_DNA"/>
</dbReference>
<dbReference type="Proteomes" id="UP000634136">
    <property type="component" value="Unassembled WGS sequence"/>
</dbReference>
<sequence>MEGRWFTEAGVTVLEGWVRFWGGEEGRVKVWGRLNREGGEEWRGSR</sequence>